<dbReference type="EMBL" id="JAVFKY010000003">
    <property type="protein sequence ID" value="KAK5579376.1"/>
    <property type="molecule type" value="Genomic_DNA"/>
</dbReference>
<evidence type="ECO:0000259" key="2">
    <source>
        <dbReference type="PROSITE" id="PS50800"/>
    </source>
</evidence>
<dbReference type="Proteomes" id="UP001344447">
    <property type="component" value="Unassembled WGS sequence"/>
</dbReference>
<feature type="region of interest" description="Disordered" evidence="1">
    <location>
        <begin position="288"/>
        <end position="378"/>
    </location>
</feature>
<keyword evidence="4" id="KW-1185">Reference proteome</keyword>
<feature type="compositionally biased region" description="Low complexity" evidence="1">
    <location>
        <begin position="504"/>
        <end position="546"/>
    </location>
</feature>
<dbReference type="AlphaFoldDB" id="A0AAN7YT38"/>
<accession>A0AAN7YT38</accession>
<evidence type="ECO:0000256" key="1">
    <source>
        <dbReference type="SAM" id="MobiDB-lite"/>
    </source>
</evidence>
<reference evidence="3 4" key="1">
    <citation type="submission" date="2023-11" db="EMBL/GenBank/DDBJ databases">
        <title>Dfirmibasis_genome.</title>
        <authorList>
            <person name="Edelbroek B."/>
            <person name="Kjellin J."/>
            <person name="Jerlstrom-Hultqvist J."/>
            <person name="Soderbom F."/>
        </authorList>
    </citation>
    <scope>NUCLEOTIDE SEQUENCE [LARGE SCALE GENOMIC DNA]</scope>
    <source>
        <strain evidence="3 4">TNS-C-14</strain>
    </source>
</reference>
<feature type="region of interest" description="Disordered" evidence="1">
    <location>
        <begin position="481"/>
        <end position="546"/>
    </location>
</feature>
<dbReference type="PROSITE" id="PS50800">
    <property type="entry name" value="SAP"/>
    <property type="match status" value="1"/>
</dbReference>
<sequence length="546" mass="61341">MISNNNQNSKEIINEESLYNSLCFLSFELLLDSLISIGYENDIDTIGTSKTLVLNRLVNDARELGIEEFIQRLNFDTITETCSLLSLSGVNGDTDDEILSNSRKQLEERMKKDSLDQFFFSLTPHILYKFCDCLKILLPKPTENGEENGRKQNQVDDDQSQSSSSEEVVTKTISNSIPSIKVGADGTTVLSTLTTKSSYKKFKKDRGIQYGDSIVEGLFYENIIRLLKEEILVSGTENLFSFLSKAKLYSICDCLKIIIKPSDKMSEIITKIISKLFNIDHNVSQQSQNQTIISTSKSSSSSSSSSSQQQHQQHQPQLFSTPIRSKSNLQYPKTPLSPDDDDDSISPNILVSEEIIGQEKEKIIEEEEKEEKLEKEETNDDINDNNIINNKSTNKRKYDEVDELSVHVIITETDDSEIDQPAKRPSIIDIKMGIKKQDLESYLAKDLRSWCQNKGIKYNDKKSILIDRILKYLEIDQATSASENDDSIIDSTPTKRSKRLKKQSSSSNLSTTTTSSASNLSTTITSSSSSTTTTTTNNNNDTANDK</sequence>
<proteinExistence type="predicted"/>
<feature type="region of interest" description="Disordered" evidence="1">
    <location>
        <begin position="143"/>
        <end position="168"/>
    </location>
</feature>
<name>A0AAN7YT38_9MYCE</name>
<dbReference type="InterPro" id="IPR003034">
    <property type="entry name" value="SAP_dom"/>
</dbReference>
<evidence type="ECO:0000313" key="3">
    <source>
        <dbReference type="EMBL" id="KAK5579376.1"/>
    </source>
</evidence>
<comment type="caution">
    <text evidence="3">The sequence shown here is derived from an EMBL/GenBank/DDBJ whole genome shotgun (WGS) entry which is preliminary data.</text>
</comment>
<gene>
    <name evidence="3" type="ORF">RB653_009058</name>
</gene>
<protein>
    <recommendedName>
        <fullName evidence="2">SAP domain-containing protein</fullName>
    </recommendedName>
</protein>
<feature type="compositionally biased region" description="Low complexity" evidence="1">
    <location>
        <begin position="288"/>
        <end position="315"/>
    </location>
</feature>
<evidence type="ECO:0000313" key="4">
    <source>
        <dbReference type="Proteomes" id="UP001344447"/>
    </source>
</evidence>
<feature type="compositionally biased region" description="Polar residues" evidence="1">
    <location>
        <begin position="316"/>
        <end position="331"/>
    </location>
</feature>
<feature type="domain" description="SAP" evidence="2">
    <location>
        <begin position="439"/>
        <end position="473"/>
    </location>
</feature>
<organism evidence="3 4">
    <name type="scientific">Dictyostelium firmibasis</name>
    <dbReference type="NCBI Taxonomy" id="79012"/>
    <lineage>
        <taxon>Eukaryota</taxon>
        <taxon>Amoebozoa</taxon>
        <taxon>Evosea</taxon>
        <taxon>Eumycetozoa</taxon>
        <taxon>Dictyostelia</taxon>
        <taxon>Dictyosteliales</taxon>
        <taxon>Dictyosteliaceae</taxon>
        <taxon>Dictyostelium</taxon>
    </lineage>
</organism>